<keyword evidence="2" id="KW-1185">Reference proteome</keyword>
<comment type="caution">
    <text evidence="1">The sequence shown here is derived from an EMBL/GenBank/DDBJ whole genome shotgun (WGS) entry which is preliminary data.</text>
</comment>
<dbReference type="RefSeq" id="WP_204911891.1">
    <property type="nucleotide sequence ID" value="NZ_BAAAYR010000001.1"/>
</dbReference>
<name>A0ABP6WX64_9ACTN</name>
<dbReference type="SUPFAM" id="SSF53850">
    <property type="entry name" value="Periplasmic binding protein-like II"/>
    <property type="match status" value="1"/>
</dbReference>
<protein>
    <submittedName>
        <fullName evidence="1">Extracellular solute-binding protein</fullName>
    </submittedName>
</protein>
<dbReference type="Gene3D" id="3.40.190.10">
    <property type="entry name" value="Periplasmic binding protein-like II"/>
    <property type="match status" value="1"/>
</dbReference>
<evidence type="ECO:0000313" key="2">
    <source>
        <dbReference type="Proteomes" id="UP001500767"/>
    </source>
</evidence>
<accession>A0ABP6WX64</accession>
<organism evidence="1 2">
    <name type="scientific">Microlunatus spumicola</name>
    <dbReference type="NCBI Taxonomy" id="81499"/>
    <lineage>
        <taxon>Bacteria</taxon>
        <taxon>Bacillati</taxon>
        <taxon>Actinomycetota</taxon>
        <taxon>Actinomycetes</taxon>
        <taxon>Propionibacteriales</taxon>
        <taxon>Propionibacteriaceae</taxon>
        <taxon>Microlunatus</taxon>
    </lineage>
</organism>
<dbReference type="Proteomes" id="UP001500767">
    <property type="component" value="Unassembled WGS sequence"/>
</dbReference>
<gene>
    <name evidence="1" type="ORF">GCM10022197_10850</name>
</gene>
<sequence length="389" mass="42176">MTTLPVTTLRGITWEHPRGYDCQVAAAAEYERRTGVRVEWEFRSLQLFADAPLEDLTARYDLLVIDHPHVPLAAKAGLLAALDGAGHDEELAALAADSVGPSHATYAHAGHQYGLATDTAAQVAVHRPDRLADAPTDWDQVLELADEGRVIWPAKPIDAWSSLCTIAANRGTPVGASPGVFLSPEDAAPVLDLLHRLADRIPAWCLSANPIQVAEALAADSDEVWAYAPLLYGYSNYSRAGFRSHRLRYVDIPAGPRGVAGSQLGGAGVAVSSRATDLAAARAYALWVASPEIQSGLYYDAGGQPGYSASWDDDRLNADSFDFFRGTRRTVEESWVRPRTAGLIELQDTVSPWVTEALQRGLSDETLLRRANELAGRLLVEQDTRTEDR</sequence>
<evidence type="ECO:0000313" key="1">
    <source>
        <dbReference type="EMBL" id="GAA3557435.1"/>
    </source>
</evidence>
<dbReference type="Pfam" id="PF13416">
    <property type="entry name" value="SBP_bac_8"/>
    <property type="match status" value="1"/>
</dbReference>
<reference evidence="2" key="1">
    <citation type="journal article" date="2019" name="Int. J. Syst. Evol. Microbiol.">
        <title>The Global Catalogue of Microorganisms (GCM) 10K type strain sequencing project: providing services to taxonomists for standard genome sequencing and annotation.</title>
        <authorList>
            <consortium name="The Broad Institute Genomics Platform"/>
            <consortium name="The Broad Institute Genome Sequencing Center for Infectious Disease"/>
            <person name="Wu L."/>
            <person name="Ma J."/>
        </authorList>
    </citation>
    <scope>NUCLEOTIDE SEQUENCE [LARGE SCALE GENOMIC DNA]</scope>
    <source>
        <strain evidence="2">JCM 16540</strain>
    </source>
</reference>
<proteinExistence type="predicted"/>
<dbReference type="InterPro" id="IPR006059">
    <property type="entry name" value="SBP"/>
</dbReference>
<dbReference type="EMBL" id="BAAAYR010000001">
    <property type="protein sequence ID" value="GAA3557435.1"/>
    <property type="molecule type" value="Genomic_DNA"/>
</dbReference>